<accession>A0A6J1P360</accession>
<keyword evidence="2 5" id="KW-0812">Transmembrane</keyword>
<evidence type="ECO:0000256" key="1">
    <source>
        <dbReference type="ARBA" id="ARBA00004141"/>
    </source>
</evidence>
<feature type="transmembrane region" description="Helical" evidence="5">
    <location>
        <begin position="271"/>
        <end position="293"/>
    </location>
</feature>
<dbReference type="Gene3D" id="1.20.1250.20">
    <property type="entry name" value="MFS general substrate transporter like domains"/>
    <property type="match status" value="1"/>
</dbReference>
<dbReference type="Pfam" id="PF00083">
    <property type="entry name" value="Sugar_tr"/>
    <property type="match status" value="1"/>
</dbReference>
<feature type="transmembrane region" description="Helical" evidence="5">
    <location>
        <begin position="405"/>
        <end position="426"/>
    </location>
</feature>
<feature type="transmembrane region" description="Helical" evidence="5">
    <location>
        <begin position="185"/>
        <end position="202"/>
    </location>
</feature>
<keyword evidence="4 5" id="KW-0472">Membrane</keyword>
<dbReference type="AlphaFoldDB" id="A0A6J1P360"/>
<feature type="transmembrane region" description="Helical" evidence="5">
    <location>
        <begin position="29"/>
        <end position="52"/>
    </location>
</feature>
<dbReference type="PANTHER" id="PTHR48021:SF68">
    <property type="entry name" value="MAJOR FACILITATOR SUPERFAMILY (MFS) PROFILE DOMAIN-CONTAINING PROTEIN"/>
    <property type="match status" value="1"/>
</dbReference>
<evidence type="ECO:0000313" key="8">
    <source>
        <dbReference type="RefSeq" id="XP_023952023.2"/>
    </source>
</evidence>
<dbReference type="KEGG" id="bany:112055955"/>
<dbReference type="RefSeq" id="XP_023952023.2">
    <property type="nucleotide sequence ID" value="XM_024096255.2"/>
</dbReference>
<protein>
    <submittedName>
        <fullName evidence="8">Facilitated trehalose transporter Tret1</fullName>
    </submittedName>
</protein>
<evidence type="ECO:0000256" key="5">
    <source>
        <dbReference type="SAM" id="Phobius"/>
    </source>
</evidence>
<dbReference type="Proteomes" id="UP001652582">
    <property type="component" value="Chromosome 27"/>
</dbReference>
<evidence type="ECO:0000256" key="4">
    <source>
        <dbReference type="ARBA" id="ARBA00023136"/>
    </source>
</evidence>
<evidence type="ECO:0000256" key="3">
    <source>
        <dbReference type="ARBA" id="ARBA00022989"/>
    </source>
</evidence>
<gene>
    <name evidence="8" type="primary">LOC112055955</name>
</gene>
<feature type="transmembrane region" description="Helical" evidence="5">
    <location>
        <begin position="72"/>
        <end position="92"/>
    </location>
</feature>
<organism evidence="7 8">
    <name type="scientific">Bicyclus anynana</name>
    <name type="common">Squinting bush brown butterfly</name>
    <dbReference type="NCBI Taxonomy" id="110368"/>
    <lineage>
        <taxon>Eukaryota</taxon>
        <taxon>Metazoa</taxon>
        <taxon>Ecdysozoa</taxon>
        <taxon>Arthropoda</taxon>
        <taxon>Hexapoda</taxon>
        <taxon>Insecta</taxon>
        <taxon>Pterygota</taxon>
        <taxon>Neoptera</taxon>
        <taxon>Endopterygota</taxon>
        <taxon>Lepidoptera</taxon>
        <taxon>Glossata</taxon>
        <taxon>Ditrysia</taxon>
        <taxon>Papilionoidea</taxon>
        <taxon>Nymphalidae</taxon>
        <taxon>Satyrinae</taxon>
        <taxon>Satyrini</taxon>
        <taxon>Mycalesina</taxon>
        <taxon>Bicyclus</taxon>
    </lineage>
</organism>
<feature type="transmembrane region" description="Helical" evidence="5">
    <location>
        <begin position="305"/>
        <end position="325"/>
    </location>
</feature>
<feature type="transmembrane region" description="Helical" evidence="5">
    <location>
        <begin position="157"/>
        <end position="179"/>
    </location>
</feature>
<feature type="domain" description="Major facilitator superfamily (MFS) profile" evidence="6">
    <location>
        <begin position="31"/>
        <end position="460"/>
    </location>
</feature>
<dbReference type="GO" id="GO:0016020">
    <property type="term" value="C:membrane"/>
    <property type="evidence" value="ECO:0007669"/>
    <property type="project" value="UniProtKB-SubCell"/>
</dbReference>
<proteinExistence type="predicted"/>
<dbReference type="InterPro" id="IPR005828">
    <property type="entry name" value="MFS_sugar_transport-like"/>
</dbReference>
<dbReference type="InterPro" id="IPR050549">
    <property type="entry name" value="MFS_Trehalose_Transporter"/>
</dbReference>
<keyword evidence="3 5" id="KW-1133">Transmembrane helix</keyword>
<sequence length="491" mass="56029">MESCSYKEVKSVDFVQKENESIKSVLKQIFISSAVWAQFFMGGMCVGAPTVFIPQIRKEANSTVIDEEMGSWLFSTSGFAMYPWLIVLPLFTKRYGRKLPQIITALASMVIFIILYYSQNVIQILISEVLQGFLYAGNVTVRILIVTDYTSPKYRGIFLAIKSASFFWGIWVANAIGTFFYWKNIAILGFICAAYTLNVLLWPESPYWLASKGRFEECRKSFRWIHGINVTSEKELKELIKVQTERIRVENEYGKIGFVDMVRSSEFYKPLSLSAVAIIQYHFSGKVVCSLYILDIFKNITADEWSAYMAMLILDGVTVFGMYVGSFLSRILKRRTLYMTCSFTGITFLFTISLYLFLVRLSILGENHFVTIALLCLYSISISCGPLILSISLYGELIPQKFQAISYMLVSLTFGIFYSVLIKVSPSIFRTFGIDGTFLFYAITCGLCTLYLFLYLPETKNKTQQEIEAYFKSKDEVQNDNTSVVLLPNKV</sequence>
<dbReference type="PANTHER" id="PTHR48021">
    <property type="match status" value="1"/>
</dbReference>
<dbReference type="PROSITE" id="PS50850">
    <property type="entry name" value="MFS"/>
    <property type="match status" value="1"/>
</dbReference>
<dbReference type="InterPro" id="IPR036259">
    <property type="entry name" value="MFS_trans_sf"/>
</dbReference>
<dbReference type="GO" id="GO:0022857">
    <property type="term" value="F:transmembrane transporter activity"/>
    <property type="evidence" value="ECO:0007669"/>
    <property type="project" value="InterPro"/>
</dbReference>
<feature type="transmembrane region" description="Helical" evidence="5">
    <location>
        <begin position="337"/>
        <end position="357"/>
    </location>
</feature>
<feature type="transmembrane region" description="Helical" evidence="5">
    <location>
        <begin position="369"/>
        <end position="393"/>
    </location>
</feature>
<feature type="transmembrane region" description="Helical" evidence="5">
    <location>
        <begin position="438"/>
        <end position="456"/>
    </location>
</feature>
<reference evidence="8" key="1">
    <citation type="submission" date="2025-08" db="UniProtKB">
        <authorList>
            <consortium name="RefSeq"/>
        </authorList>
    </citation>
    <scope>IDENTIFICATION</scope>
</reference>
<feature type="transmembrane region" description="Helical" evidence="5">
    <location>
        <begin position="99"/>
        <end position="118"/>
    </location>
</feature>
<keyword evidence="7" id="KW-1185">Reference proteome</keyword>
<comment type="subcellular location">
    <subcellularLocation>
        <location evidence="1">Membrane</location>
        <topology evidence="1">Multi-pass membrane protein</topology>
    </subcellularLocation>
</comment>
<evidence type="ECO:0000256" key="2">
    <source>
        <dbReference type="ARBA" id="ARBA00022692"/>
    </source>
</evidence>
<dbReference type="InterPro" id="IPR020846">
    <property type="entry name" value="MFS_dom"/>
</dbReference>
<dbReference type="GeneID" id="112055955"/>
<dbReference type="OrthoDB" id="5290825at2759"/>
<dbReference type="SUPFAM" id="SSF103473">
    <property type="entry name" value="MFS general substrate transporter"/>
    <property type="match status" value="1"/>
</dbReference>
<evidence type="ECO:0000313" key="7">
    <source>
        <dbReference type="Proteomes" id="UP001652582"/>
    </source>
</evidence>
<name>A0A6J1P360_BICAN</name>
<feature type="transmembrane region" description="Helical" evidence="5">
    <location>
        <begin position="124"/>
        <end position="145"/>
    </location>
</feature>
<evidence type="ECO:0000259" key="6">
    <source>
        <dbReference type="PROSITE" id="PS50850"/>
    </source>
</evidence>